<feature type="region of interest" description="Disordered" evidence="1">
    <location>
        <begin position="1"/>
        <end position="140"/>
    </location>
</feature>
<reference evidence="3" key="1">
    <citation type="journal article" date="2023" name="Mol. Phylogenet. Evol.">
        <title>Genome-scale phylogeny and comparative genomics of the fungal order Sordariales.</title>
        <authorList>
            <person name="Hensen N."/>
            <person name="Bonometti L."/>
            <person name="Westerberg I."/>
            <person name="Brannstrom I.O."/>
            <person name="Guillou S."/>
            <person name="Cros-Aarteil S."/>
            <person name="Calhoun S."/>
            <person name="Haridas S."/>
            <person name="Kuo A."/>
            <person name="Mondo S."/>
            <person name="Pangilinan J."/>
            <person name="Riley R."/>
            <person name="LaButti K."/>
            <person name="Andreopoulos B."/>
            <person name="Lipzen A."/>
            <person name="Chen C."/>
            <person name="Yan M."/>
            <person name="Daum C."/>
            <person name="Ng V."/>
            <person name="Clum A."/>
            <person name="Steindorff A."/>
            <person name="Ohm R.A."/>
            <person name="Martin F."/>
            <person name="Silar P."/>
            <person name="Natvig D.O."/>
            <person name="Lalanne C."/>
            <person name="Gautier V."/>
            <person name="Ament-Velasquez S.L."/>
            <person name="Kruys A."/>
            <person name="Hutchinson M.I."/>
            <person name="Powell A.J."/>
            <person name="Barry K."/>
            <person name="Miller A.N."/>
            <person name="Grigoriev I.V."/>
            <person name="Debuchy R."/>
            <person name="Gladieux P."/>
            <person name="Hiltunen Thoren M."/>
            <person name="Johannesson H."/>
        </authorList>
    </citation>
    <scope>NUCLEOTIDE SEQUENCE [LARGE SCALE GENOMIC DNA]</scope>
    <source>
        <strain evidence="3">CBS 284.82</strain>
    </source>
</reference>
<dbReference type="GO" id="GO:0006310">
    <property type="term" value="P:DNA recombination"/>
    <property type="evidence" value="ECO:0007669"/>
    <property type="project" value="TreeGrafter"/>
</dbReference>
<feature type="compositionally biased region" description="Low complexity" evidence="1">
    <location>
        <begin position="41"/>
        <end position="53"/>
    </location>
</feature>
<dbReference type="Gene3D" id="6.10.140.1020">
    <property type="match status" value="1"/>
</dbReference>
<proteinExistence type="predicted"/>
<evidence type="ECO:0000313" key="3">
    <source>
        <dbReference type="Proteomes" id="UP001303115"/>
    </source>
</evidence>
<dbReference type="AlphaFoldDB" id="A0AAN6PKC6"/>
<gene>
    <name evidence="2" type="ORF">C8A01DRAFT_35932</name>
</gene>
<keyword evidence="3" id="KW-1185">Reference proteome</keyword>
<feature type="region of interest" description="Disordered" evidence="1">
    <location>
        <begin position="252"/>
        <end position="286"/>
    </location>
</feature>
<evidence type="ECO:0000256" key="1">
    <source>
        <dbReference type="SAM" id="MobiDB-lite"/>
    </source>
</evidence>
<evidence type="ECO:0000313" key="2">
    <source>
        <dbReference type="EMBL" id="KAK4040060.1"/>
    </source>
</evidence>
<dbReference type="PANTHER" id="PTHR28527">
    <property type="entry name" value="MATING-TYPE SWITCHING PROTEIN SWI2-RELATED"/>
    <property type="match status" value="1"/>
</dbReference>
<feature type="compositionally biased region" description="Acidic residues" evidence="1">
    <location>
        <begin position="260"/>
        <end position="286"/>
    </location>
</feature>
<dbReference type="PANTHER" id="PTHR28527:SF1">
    <property type="entry name" value="SWI5-DEPENDENT RECOMBINATION DNA REPAIR PROTEIN 1"/>
    <property type="match status" value="1"/>
</dbReference>
<sequence>MSFQTPGGPAAKRRRIDAANATLRKPFRSPLIRQQDDGQPSSSESAQNSPSTSRAPSVASFTPVTPATPAQARRAVGDAAAAAAAASPLSASPSLTTTASSTPGLIKRSASLTSRPGRSSRATATTKPKHGGANSNNNTAEDDLLQQLQTSQRTLTTHLRTTQTKLDLVRQARQIEQAALAKRPGEAVDAELRDMVAKWKGVSRLAAEELFRLIRGRVEGMGGARAWRESRRWQQRAGGYHDDDLGGGFGWEGVVKGEGEGDGDGDGGEREVGDEEEEQEESEESEFTMVMMLKSLNIEPDVLGYDPVEDKWRD</sequence>
<accession>A0AAN6PKC6</accession>
<organism evidence="2 3">
    <name type="scientific">Parachaetomium inaequale</name>
    <dbReference type="NCBI Taxonomy" id="2588326"/>
    <lineage>
        <taxon>Eukaryota</taxon>
        <taxon>Fungi</taxon>
        <taxon>Dikarya</taxon>
        <taxon>Ascomycota</taxon>
        <taxon>Pezizomycotina</taxon>
        <taxon>Sordariomycetes</taxon>
        <taxon>Sordariomycetidae</taxon>
        <taxon>Sordariales</taxon>
        <taxon>Chaetomiaceae</taxon>
        <taxon>Parachaetomium</taxon>
    </lineage>
</organism>
<comment type="caution">
    <text evidence="2">The sequence shown here is derived from an EMBL/GenBank/DDBJ whole genome shotgun (WGS) entry which is preliminary data.</text>
</comment>
<name>A0AAN6PKC6_9PEZI</name>
<dbReference type="EMBL" id="MU854385">
    <property type="protein sequence ID" value="KAK4040060.1"/>
    <property type="molecule type" value="Genomic_DNA"/>
</dbReference>
<feature type="compositionally biased region" description="Low complexity" evidence="1">
    <location>
        <begin position="79"/>
        <end position="103"/>
    </location>
</feature>
<evidence type="ECO:0008006" key="4">
    <source>
        <dbReference type="Google" id="ProtNLM"/>
    </source>
</evidence>
<protein>
    <recommendedName>
        <fullName evidence="4">Swi5-dependent recombination DNA repair protein 1</fullName>
    </recommendedName>
</protein>
<feature type="compositionally biased region" description="Polar residues" evidence="1">
    <location>
        <begin position="110"/>
        <end position="126"/>
    </location>
</feature>
<dbReference type="Proteomes" id="UP001303115">
    <property type="component" value="Unassembled WGS sequence"/>
</dbReference>